<protein>
    <submittedName>
        <fullName evidence="2">Uncharacterized protein</fullName>
    </submittedName>
</protein>
<name>A0A9P7H9G1_9HYPO</name>
<feature type="region of interest" description="Disordered" evidence="1">
    <location>
        <begin position="196"/>
        <end position="215"/>
    </location>
</feature>
<feature type="compositionally biased region" description="Polar residues" evidence="1">
    <location>
        <begin position="196"/>
        <end position="214"/>
    </location>
</feature>
<accession>A0A9P7H9G1</accession>
<reference evidence="2" key="1">
    <citation type="submission" date="2021-04" db="EMBL/GenBank/DDBJ databases">
        <title>Draft genome of Fusarium avenaceum strain F156N33, isolated from an atmospheric sample in Virginia.</title>
        <authorList>
            <person name="Yang S."/>
            <person name="Vinatzer B.A."/>
            <person name="Coleman J."/>
        </authorList>
    </citation>
    <scope>NUCLEOTIDE SEQUENCE</scope>
    <source>
        <strain evidence="2">F156N33</strain>
    </source>
</reference>
<evidence type="ECO:0000313" key="2">
    <source>
        <dbReference type="EMBL" id="KAG5663965.1"/>
    </source>
</evidence>
<evidence type="ECO:0000256" key="1">
    <source>
        <dbReference type="SAM" id="MobiDB-lite"/>
    </source>
</evidence>
<dbReference type="AlphaFoldDB" id="A0A9P7H9G1"/>
<evidence type="ECO:0000313" key="3">
    <source>
        <dbReference type="Proteomes" id="UP000782241"/>
    </source>
</evidence>
<gene>
    <name evidence="2" type="ORF">KAF25_006550</name>
</gene>
<dbReference type="Proteomes" id="UP000782241">
    <property type="component" value="Unassembled WGS sequence"/>
</dbReference>
<proteinExistence type="predicted"/>
<sequence>MTNWFTYRRKKAKSNLDRAFANPRGFVATHGHGVADTLNTFFAAVAEGKPLPEDGKQLVGDITGLGADRVAEFAKLHQDQCLSQADGLARDQDFHGTPHIPKSPLPQVINRKEVASGLACPQDSQGLSVPQHMVTQGNALQTQSALRIPHDFTKEQPHNTPWLAAHPLRVQLANPTVQHFDIQMTPQPPLSVPITSGSTSGMSQMLQSDPSSPFQGPKSIIRANPIACDVRQQEDAQLWKRQEEVVSADKKTSFMNGNFKLELKTAKHLGRQVNFEKQITPLLLKHNDVQSAISLA</sequence>
<comment type="caution">
    <text evidence="2">The sequence shown here is derived from an EMBL/GenBank/DDBJ whole genome shotgun (WGS) entry which is preliminary data.</text>
</comment>
<keyword evidence="3" id="KW-1185">Reference proteome</keyword>
<dbReference type="EMBL" id="JAGPUO010000003">
    <property type="protein sequence ID" value="KAG5663965.1"/>
    <property type="molecule type" value="Genomic_DNA"/>
</dbReference>
<organism evidence="2 3">
    <name type="scientific">Fusarium avenaceum</name>
    <dbReference type="NCBI Taxonomy" id="40199"/>
    <lineage>
        <taxon>Eukaryota</taxon>
        <taxon>Fungi</taxon>
        <taxon>Dikarya</taxon>
        <taxon>Ascomycota</taxon>
        <taxon>Pezizomycotina</taxon>
        <taxon>Sordariomycetes</taxon>
        <taxon>Hypocreomycetidae</taxon>
        <taxon>Hypocreales</taxon>
        <taxon>Nectriaceae</taxon>
        <taxon>Fusarium</taxon>
        <taxon>Fusarium tricinctum species complex</taxon>
    </lineage>
</organism>